<evidence type="ECO:0000256" key="19">
    <source>
        <dbReference type="ARBA" id="ARBA00047995"/>
    </source>
</evidence>
<dbReference type="CDD" id="cd01458">
    <property type="entry name" value="vWA_ku"/>
    <property type="match status" value="1"/>
</dbReference>
<dbReference type="InParanoid" id="A0A2P5IDI1"/>
<comment type="similarity">
    <text evidence="3">Belongs to the ku70 family.</text>
</comment>
<dbReference type="GO" id="GO:0006310">
    <property type="term" value="P:DNA recombination"/>
    <property type="evidence" value="ECO:0007669"/>
    <property type="project" value="UniProtKB-KW"/>
</dbReference>
<dbReference type="InterPro" id="IPR006164">
    <property type="entry name" value="DNA_bd_Ku70/Ku80"/>
</dbReference>
<dbReference type="EMBL" id="MAVT02000045">
    <property type="protein sequence ID" value="POS80539.1"/>
    <property type="molecule type" value="Genomic_DNA"/>
</dbReference>
<evidence type="ECO:0000256" key="6">
    <source>
        <dbReference type="ARBA" id="ARBA00022454"/>
    </source>
</evidence>
<dbReference type="GO" id="GO:0043564">
    <property type="term" value="C:Ku70:Ku80 complex"/>
    <property type="evidence" value="ECO:0007669"/>
    <property type="project" value="InterPro"/>
</dbReference>
<keyword evidence="12" id="KW-0779">Telomere</keyword>
<dbReference type="InterPro" id="IPR027388">
    <property type="entry name" value="Ku70_bridge/pillars_dom_sf"/>
</dbReference>
<evidence type="ECO:0000256" key="5">
    <source>
        <dbReference type="ARBA" id="ARBA00021796"/>
    </source>
</evidence>
<dbReference type="InterPro" id="IPR036465">
    <property type="entry name" value="vWFA_dom_sf"/>
</dbReference>
<dbReference type="FunCoup" id="A0A2P5IDI1">
    <property type="interactions" value="652"/>
</dbReference>
<dbReference type="Gene3D" id="1.10.1600.10">
    <property type="match status" value="1"/>
</dbReference>
<comment type="catalytic activity">
    <reaction evidence="19">
        <text>ATP + H2O = ADP + phosphate + H(+)</text>
        <dbReference type="Rhea" id="RHEA:13065"/>
        <dbReference type="ChEBI" id="CHEBI:15377"/>
        <dbReference type="ChEBI" id="CHEBI:15378"/>
        <dbReference type="ChEBI" id="CHEBI:30616"/>
        <dbReference type="ChEBI" id="CHEBI:43474"/>
        <dbReference type="ChEBI" id="CHEBI:456216"/>
        <dbReference type="EC" id="3.6.4.12"/>
    </reaction>
</comment>
<evidence type="ECO:0000256" key="9">
    <source>
        <dbReference type="ARBA" id="ARBA00022801"/>
    </source>
</evidence>
<evidence type="ECO:0000256" key="21">
    <source>
        <dbReference type="SAM" id="MobiDB-lite"/>
    </source>
</evidence>
<evidence type="ECO:0000259" key="22">
    <source>
        <dbReference type="SMART" id="SM00559"/>
    </source>
</evidence>
<evidence type="ECO:0000256" key="1">
    <source>
        <dbReference type="ARBA" id="ARBA00004123"/>
    </source>
</evidence>
<dbReference type="GO" id="GO:0016787">
    <property type="term" value="F:hydrolase activity"/>
    <property type="evidence" value="ECO:0007669"/>
    <property type="project" value="UniProtKB-KW"/>
</dbReference>
<feature type="compositionally biased region" description="Acidic residues" evidence="21">
    <location>
        <begin position="14"/>
        <end position="23"/>
    </location>
</feature>
<keyword evidence="7" id="KW-0547">Nucleotide-binding</keyword>
<keyword evidence="14" id="KW-0233">DNA recombination</keyword>
<dbReference type="Gene3D" id="1.10.720.30">
    <property type="entry name" value="SAP domain"/>
    <property type="match status" value="1"/>
</dbReference>
<dbReference type="EC" id="3.6.4.12" evidence="4"/>
<organism evidence="23 24">
    <name type="scientific">Diaporthe helianthi</name>
    <dbReference type="NCBI Taxonomy" id="158607"/>
    <lineage>
        <taxon>Eukaryota</taxon>
        <taxon>Fungi</taxon>
        <taxon>Dikarya</taxon>
        <taxon>Ascomycota</taxon>
        <taxon>Pezizomycotina</taxon>
        <taxon>Sordariomycetes</taxon>
        <taxon>Sordariomycetidae</taxon>
        <taxon>Diaporthales</taxon>
        <taxon>Diaporthaceae</taxon>
        <taxon>Diaporthe</taxon>
    </lineage>
</organism>
<comment type="function">
    <text evidence="17">Single-stranded DNA-dependent ATP-dependent helicase. Involved in non-homologous end joining (NHEJ) DNA double strand break repair. DNA-binding is sequence-independent but has a high affinity to nicks in double-stranded DNA and to the ends of duplex DNA. Binds to naturally occurring chromosomal ends, and therefore provides chromosomal end protection. Required also for telomere recombination to repair telomeric ends in the absence of telomerase. KU70, of the KU70/KU80 heterodimer, binds to the stem loop of TLC1, the RNA component of telomerase. Involved in telomere maintenance. Interacts with telomeric repeats and subtelomeric sequences thereby controlling telomere length and protecting against subtelomeric rearrangement. Maintains telomeric chromatin, which is involved in silencing the expression of genes located at the telomere. Required for mating-type switching.</text>
</comment>
<reference evidence="23" key="1">
    <citation type="submission" date="2017-09" db="EMBL/GenBank/DDBJ databases">
        <title>Polyketide synthases of a Diaporthe helianthi virulent isolate.</title>
        <authorList>
            <person name="Baroncelli R."/>
        </authorList>
    </citation>
    <scope>NUCLEOTIDE SEQUENCE [LARGE SCALE GENOMIC DNA]</scope>
    <source>
        <strain evidence="23">7/96</strain>
    </source>
</reference>
<dbReference type="Proteomes" id="UP000094444">
    <property type="component" value="Unassembled WGS sequence"/>
</dbReference>
<dbReference type="Gene3D" id="2.40.290.10">
    <property type="match status" value="1"/>
</dbReference>
<evidence type="ECO:0000256" key="13">
    <source>
        <dbReference type="ARBA" id="ARBA00023125"/>
    </source>
</evidence>
<evidence type="ECO:0000256" key="2">
    <source>
        <dbReference type="ARBA" id="ARBA00004574"/>
    </source>
</evidence>
<dbReference type="Pfam" id="PF03731">
    <property type="entry name" value="Ku_N"/>
    <property type="match status" value="1"/>
</dbReference>
<feature type="domain" description="Ku" evidence="22">
    <location>
        <begin position="329"/>
        <end position="478"/>
    </location>
</feature>
<dbReference type="AlphaFoldDB" id="A0A2P5IDI1"/>
<dbReference type="Pfam" id="PF02735">
    <property type="entry name" value="Ku"/>
    <property type="match status" value="1"/>
</dbReference>
<keyword evidence="11" id="KW-0067">ATP-binding</keyword>
<evidence type="ECO:0000256" key="18">
    <source>
        <dbReference type="ARBA" id="ARBA00031811"/>
    </source>
</evidence>
<dbReference type="SUPFAM" id="SSF68906">
    <property type="entry name" value="SAP domain"/>
    <property type="match status" value="1"/>
</dbReference>
<evidence type="ECO:0000256" key="17">
    <source>
        <dbReference type="ARBA" id="ARBA00024890"/>
    </source>
</evidence>
<dbReference type="NCBIfam" id="TIGR00578">
    <property type="entry name" value="ku70"/>
    <property type="match status" value="1"/>
</dbReference>
<evidence type="ECO:0000256" key="10">
    <source>
        <dbReference type="ARBA" id="ARBA00022806"/>
    </source>
</evidence>
<dbReference type="Gene3D" id="4.10.970.10">
    <property type="entry name" value="Ku70, bridge and pillars"/>
    <property type="match status" value="1"/>
</dbReference>
<gene>
    <name evidence="23" type="ORF">DHEL01_v201076</name>
</gene>
<comment type="caution">
    <text evidence="23">The sequence shown here is derived from an EMBL/GenBank/DDBJ whole genome shotgun (WGS) entry which is preliminary data.</text>
</comment>
<dbReference type="PIRSF" id="PIRSF003033">
    <property type="entry name" value="Ku70"/>
    <property type="match status" value="1"/>
</dbReference>
<evidence type="ECO:0000313" key="23">
    <source>
        <dbReference type="EMBL" id="POS80539.1"/>
    </source>
</evidence>
<keyword evidence="24" id="KW-1185">Reference proteome</keyword>
<dbReference type="SUPFAM" id="SSF100939">
    <property type="entry name" value="SPOC domain-like"/>
    <property type="match status" value="1"/>
</dbReference>
<dbReference type="OrthoDB" id="3249161at2759"/>
<dbReference type="GO" id="GO:0003690">
    <property type="term" value="F:double-stranded DNA binding"/>
    <property type="evidence" value="ECO:0007669"/>
    <property type="project" value="TreeGrafter"/>
</dbReference>
<dbReference type="InterPro" id="IPR005161">
    <property type="entry name" value="Ku_N"/>
</dbReference>
<dbReference type="InterPro" id="IPR036361">
    <property type="entry name" value="SAP_dom_sf"/>
</dbReference>
<evidence type="ECO:0000256" key="12">
    <source>
        <dbReference type="ARBA" id="ARBA00022895"/>
    </source>
</evidence>
<evidence type="ECO:0000256" key="16">
    <source>
        <dbReference type="ARBA" id="ARBA00023242"/>
    </source>
</evidence>
<dbReference type="GO" id="GO:0006303">
    <property type="term" value="P:double-strand break repair via nonhomologous end joining"/>
    <property type="evidence" value="ECO:0007669"/>
    <property type="project" value="InterPro"/>
</dbReference>
<dbReference type="GO" id="GO:0003678">
    <property type="term" value="F:DNA helicase activity"/>
    <property type="evidence" value="ECO:0007669"/>
    <property type="project" value="UniProtKB-EC"/>
</dbReference>
<dbReference type="FunFam" id="3.40.50.410:FF:000071">
    <property type="entry name" value="ATP-dependent DNA helicase II subunit 1"/>
    <property type="match status" value="1"/>
</dbReference>
<proteinExistence type="inferred from homology"/>
<protein>
    <recommendedName>
        <fullName evidence="5">ATP-dependent DNA helicase II subunit 1</fullName>
        <ecNumber evidence="4">3.6.4.12</ecNumber>
    </recommendedName>
    <alternativeName>
        <fullName evidence="18">ATP-dependent DNA helicase II subunit Ku70</fullName>
    </alternativeName>
</protein>
<comment type="subcellular location">
    <subcellularLocation>
        <location evidence="2">Chromosome</location>
        <location evidence="2">Telomere</location>
    </subcellularLocation>
    <subcellularLocation>
        <location evidence="1">Nucleus</location>
    </subcellularLocation>
</comment>
<feature type="region of interest" description="Disordered" evidence="21">
    <location>
        <begin position="1"/>
        <end position="24"/>
    </location>
</feature>
<dbReference type="GO" id="GO:0000723">
    <property type="term" value="P:telomere maintenance"/>
    <property type="evidence" value="ECO:0007669"/>
    <property type="project" value="InterPro"/>
</dbReference>
<evidence type="ECO:0000256" key="14">
    <source>
        <dbReference type="ARBA" id="ARBA00023172"/>
    </source>
</evidence>
<evidence type="ECO:0000256" key="8">
    <source>
        <dbReference type="ARBA" id="ARBA00022763"/>
    </source>
</evidence>
<evidence type="ECO:0000256" key="4">
    <source>
        <dbReference type="ARBA" id="ARBA00012551"/>
    </source>
</evidence>
<dbReference type="InterPro" id="IPR005160">
    <property type="entry name" value="Ku_C"/>
</dbReference>
<dbReference type="InterPro" id="IPR016194">
    <property type="entry name" value="SPOC-like_C_dom_sf"/>
</dbReference>
<dbReference type="GO" id="GO:0005524">
    <property type="term" value="F:ATP binding"/>
    <property type="evidence" value="ECO:0007669"/>
    <property type="project" value="UniProtKB-KW"/>
</dbReference>
<evidence type="ECO:0000313" key="24">
    <source>
        <dbReference type="Proteomes" id="UP000094444"/>
    </source>
</evidence>
<dbReference type="GO" id="GO:0003684">
    <property type="term" value="F:damaged DNA binding"/>
    <property type="evidence" value="ECO:0007669"/>
    <property type="project" value="InterPro"/>
</dbReference>
<evidence type="ECO:0000256" key="11">
    <source>
        <dbReference type="ARBA" id="ARBA00022840"/>
    </source>
</evidence>
<evidence type="ECO:0000256" key="3">
    <source>
        <dbReference type="ARBA" id="ARBA00005240"/>
    </source>
</evidence>
<dbReference type="Pfam" id="PF03730">
    <property type="entry name" value="Ku_C"/>
    <property type="match status" value="1"/>
</dbReference>
<dbReference type="SMART" id="SM00559">
    <property type="entry name" value="Ku78"/>
    <property type="match status" value="1"/>
</dbReference>
<dbReference type="PANTHER" id="PTHR12604">
    <property type="entry name" value="KU AUTOANTIGEN DNA HELICASE"/>
    <property type="match status" value="1"/>
</dbReference>
<name>A0A2P5IDI1_DIAHE</name>
<dbReference type="GO" id="GO:0042162">
    <property type="term" value="F:telomeric DNA binding"/>
    <property type="evidence" value="ECO:0007669"/>
    <property type="project" value="InterPro"/>
</dbReference>
<dbReference type="GO" id="GO:0000781">
    <property type="term" value="C:chromosome, telomeric region"/>
    <property type="evidence" value="ECO:0007669"/>
    <property type="project" value="UniProtKB-SubCell"/>
</dbReference>
<dbReference type="PANTHER" id="PTHR12604:SF2">
    <property type="entry name" value="X-RAY REPAIR CROSS-COMPLEMENTING PROTEIN 6"/>
    <property type="match status" value="1"/>
</dbReference>
<evidence type="ECO:0000256" key="7">
    <source>
        <dbReference type="ARBA" id="ARBA00022741"/>
    </source>
</evidence>
<dbReference type="InterPro" id="IPR047087">
    <property type="entry name" value="KU70_core_dom"/>
</dbReference>
<dbReference type="SUPFAM" id="SSF53300">
    <property type="entry name" value="vWA-like"/>
    <property type="match status" value="1"/>
</dbReference>
<accession>A0A2P5IDI1</accession>
<keyword evidence="16" id="KW-0539">Nucleus</keyword>
<dbReference type="Gene3D" id="3.40.50.410">
    <property type="entry name" value="von Willebrand factor, type A domain"/>
    <property type="match status" value="1"/>
</dbReference>
<feature type="region of interest" description="Disordered" evidence="21">
    <location>
        <begin position="576"/>
        <end position="606"/>
    </location>
</feature>
<evidence type="ECO:0000256" key="20">
    <source>
        <dbReference type="PIRSR" id="PIRSR003033-1"/>
    </source>
</evidence>
<dbReference type="CDD" id="cd00788">
    <property type="entry name" value="KU70"/>
    <property type="match status" value="1"/>
</dbReference>
<keyword evidence="15" id="KW-0234">DNA repair</keyword>
<keyword evidence="10" id="KW-0347">Helicase</keyword>
<keyword evidence="13" id="KW-0238">DNA-binding</keyword>
<evidence type="ECO:0000256" key="15">
    <source>
        <dbReference type="ARBA" id="ARBA00023204"/>
    </source>
</evidence>
<sequence>MAWDPEENERRAEEDDGDDELDESNYKAQKDAVIFAIDVSESTLEKPPGSSSKKHDTDSIVTAALKTASQVMQQRIISQPKDMMGILFFGTEKTKVRDLVGDTLDPYRNCYLHIDLDVPSAVDVKALKDMAEIGKDPNGILKPAKGALSIYHMLNCANSTLMTNAPNFGSRRLFIITDNDNPHAGDKREHERAVVRAKDLFDLGVTVELFPISRQGQTFDLNKFYADIIYRDPFAATDPDNPDEIKTLKTGDGISLLNSLVSNINAKQTPKRAYFSKMPLHLAPGLSISVNGYLILHRQAIHRSCYLWMNGHEKQIVQGQVIKTEEGSMRTVEKNELKKAYKFGSGGDYVYFKPEELEQIKQFEGKCLRIIGFKPRSMLPPWAAVKKSAYIFPTEADVVGSTRVFSALWQKLLNSEKMAIAWYIARKNAVPQIVAILPSRNPSDEDSGTQFLPAGLWLYPLPFVDDMRDLTPLKSQPVVRASNELVDKMRIIVENLQLPKGIYDPSKNPNPSLQWHYKVLQHIALDETVKEEEKSDLTVPKFKQINKRVGQYQVELKEVVEAEATAVQKQLAIKRDAEEEADEDERPKKRSKAAPKKAAAPSSGTTLAELKAAIDEDTLRKKTVAELKAICTEKDLGGTTGRKKADLLELIEEWVEGQA</sequence>
<keyword evidence="8" id="KW-0227">DNA damage</keyword>
<dbReference type="FunFam" id="2.40.290.10:FF:000001">
    <property type="entry name" value="X-ray repair cross complementing 6"/>
    <property type="match status" value="1"/>
</dbReference>
<feature type="active site" description="Schiff-base intermediate with DNA; for 5'-deoxyribose-5-phosphate lyase activity" evidence="20">
    <location>
        <position position="27"/>
    </location>
</feature>
<keyword evidence="9" id="KW-0378">Hydrolase</keyword>
<keyword evidence="6" id="KW-0158">Chromosome</keyword>
<dbReference type="InterPro" id="IPR006165">
    <property type="entry name" value="Ku70"/>
</dbReference>
<dbReference type="STRING" id="158607.A0A2P5IDI1"/>